<gene>
    <name evidence="2" type="ORF">MENT_LOCUS43979</name>
</gene>
<feature type="signal peptide" evidence="1">
    <location>
        <begin position="1"/>
        <end position="35"/>
    </location>
</feature>
<comment type="caution">
    <text evidence="2">The sequence shown here is derived from an EMBL/GenBank/DDBJ whole genome shotgun (WGS) entry which is preliminary data.</text>
</comment>
<name>A0A6V7WVR1_MELEN</name>
<organism evidence="2 3">
    <name type="scientific">Meloidogyne enterolobii</name>
    <name type="common">Root-knot nematode worm</name>
    <name type="synonym">Meloidogyne mayaguensis</name>
    <dbReference type="NCBI Taxonomy" id="390850"/>
    <lineage>
        <taxon>Eukaryota</taxon>
        <taxon>Metazoa</taxon>
        <taxon>Ecdysozoa</taxon>
        <taxon>Nematoda</taxon>
        <taxon>Chromadorea</taxon>
        <taxon>Rhabditida</taxon>
        <taxon>Tylenchina</taxon>
        <taxon>Tylenchomorpha</taxon>
        <taxon>Tylenchoidea</taxon>
        <taxon>Meloidogynidae</taxon>
        <taxon>Meloidogyninae</taxon>
        <taxon>Meloidogyne</taxon>
    </lineage>
</organism>
<protein>
    <submittedName>
        <fullName evidence="2">Uncharacterized protein</fullName>
    </submittedName>
</protein>
<dbReference type="OrthoDB" id="5888354at2759"/>
<reference evidence="2 3" key="1">
    <citation type="submission" date="2020-08" db="EMBL/GenBank/DDBJ databases">
        <authorList>
            <person name="Koutsovoulos G."/>
            <person name="Danchin GJ E."/>
        </authorList>
    </citation>
    <scope>NUCLEOTIDE SEQUENCE [LARGE SCALE GENOMIC DNA]</scope>
</reference>
<evidence type="ECO:0000313" key="2">
    <source>
        <dbReference type="EMBL" id="CAD2191160.1"/>
    </source>
</evidence>
<keyword evidence="1" id="KW-0732">Signal</keyword>
<accession>A0A6V7WVR1</accession>
<evidence type="ECO:0000313" key="3">
    <source>
        <dbReference type="Proteomes" id="UP000580250"/>
    </source>
</evidence>
<proteinExistence type="predicted"/>
<sequence length="156" mass="18710">MSTFTITTFLRPTTMLFLMFILIQVLEWDRSSVQAQYVDRFTSGTILNNLWRKRRDLTEITNKNKIRTDEEDTENFLNSKQANKRWADFYTSGTILNNLWRKKRMSERQQYLTHPTLDIENFEINSDIIPRFKRQLFYVDGLTSGSILNNLWGRKK</sequence>
<dbReference type="AlphaFoldDB" id="A0A6V7WVR1"/>
<dbReference type="Proteomes" id="UP000580250">
    <property type="component" value="Unassembled WGS sequence"/>
</dbReference>
<feature type="chain" id="PRO_5028394674" evidence="1">
    <location>
        <begin position="36"/>
        <end position="156"/>
    </location>
</feature>
<dbReference type="EMBL" id="CAJEWN010000860">
    <property type="protein sequence ID" value="CAD2191160.1"/>
    <property type="molecule type" value="Genomic_DNA"/>
</dbReference>
<evidence type="ECO:0000256" key="1">
    <source>
        <dbReference type="SAM" id="SignalP"/>
    </source>
</evidence>